<dbReference type="RefSeq" id="WP_095037430.1">
    <property type="nucleotide sequence ID" value="NZ_NQKQ01000018.1"/>
</dbReference>
<dbReference type="Proteomes" id="UP000215861">
    <property type="component" value="Unassembled WGS sequence"/>
</dbReference>
<dbReference type="GO" id="GO:0007155">
    <property type="term" value="P:cell adhesion"/>
    <property type="evidence" value="ECO:0007669"/>
    <property type="project" value="InterPro"/>
</dbReference>
<accession>A0A267AB85</accession>
<evidence type="ECO:0000313" key="4">
    <source>
        <dbReference type="Proteomes" id="UP000215861"/>
    </source>
</evidence>
<keyword evidence="1" id="KW-0732">Signal</keyword>
<dbReference type="GO" id="GO:0009289">
    <property type="term" value="C:pilus"/>
    <property type="evidence" value="ECO:0007669"/>
    <property type="project" value="InterPro"/>
</dbReference>
<feature type="chain" id="PRO_5012831291" evidence="1">
    <location>
        <begin position="27"/>
        <end position="165"/>
    </location>
</feature>
<evidence type="ECO:0000256" key="1">
    <source>
        <dbReference type="SAM" id="SignalP"/>
    </source>
</evidence>
<dbReference type="InterPro" id="IPR036937">
    <property type="entry name" value="Adhesion_dom_fimbrial_sf"/>
</dbReference>
<dbReference type="SUPFAM" id="SSF49401">
    <property type="entry name" value="Bacterial adhesins"/>
    <property type="match status" value="1"/>
</dbReference>
<evidence type="ECO:0000259" key="2">
    <source>
        <dbReference type="Pfam" id="PF00419"/>
    </source>
</evidence>
<dbReference type="InterPro" id="IPR008966">
    <property type="entry name" value="Adhesion_dom_sf"/>
</dbReference>
<gene>
    <name evidence="3" type="ORF">CJU81_16060</name>
</gene>
<dbReference type="AlphaFoldDB" id="A0A267AB85"/>
<name>A0A267AB85_PSEFR</name>
<dbReference type="InterPro" id="IPR000259">
    <property type="entry name" value="Adhesion_dom_fimbrial"/>
</dbReference>
<sequence length="165" mass="17289">MTIPFASRAVLTCGCLLLILCERVQADVAVTIRGTILPPPPCIINAGNTLVVPFGNDLMTTRIDGVTYRRAVPYTVTCDPQPSNDMKITLQGTGAGFDSTVLRTSKSDLGVKLLLGGVLWPLNSAVNFTYPNLPVMEAVPVKNPGSSTLTGGAFTAAATLVVALQ</sequence>
<reference evidence="3 4" key="1">
    <citation type="submission" date="2017-08" db="EMBL/GenBank/DDBJ databases">
        <title>Genomic and metabolic characterisation of spoilage-associated Pseudomonas species.</title>
        <authorList>
            <person name="Stanborough T."/>
            <person name="Fegan N."/>
            <person name="Powell S.M."/>
            <person name="Singh T."/>
            <person name="Tamplin M.L."/>
            <person name="Chandry P.S."/>
        </authorList>
    </citation>
    <scope>NUCLEOTIDE SEQUENCE [LARGE SCALE GENOMIC DNA]</scope>
    <source>
        <strain evidence="3 4">F1801</strain>
    </source>
</reference>
<dbReference type="EMBL" id="NQKQ01000018">
    <property type="protein sequence ID" value="PAA09012.1"/>
    <property type="molecule type" value="Genomic_DNA"/>
</dbReference>
<dbReference type="Pfam" id="PF00419">
    <property type="entry name" value="Fimbrial"/>
    <property type="match status" value="1"/>
</dbReference>
<organism evidence="3 4">
    <name type="scientific">Pseudomonas fragi</name>
    <dbReference type="NCBI Taxonomy" id="296"/>
    <lineage>
        <taxon>Bacteria</taxon>
        <taxon>Pseudomonadati</taxon>
        <taxon>Pseudomonadota</taxon>
        <taxon>Gammaproteobacteria</taxon>
        <taxon>Pseudomonadales</taxon>
        <taxon>Pseudomonadaceae</taxon>
        <taxon>Pseudomonas</taxon>
    </lineage>
</organism>
<dbReference type="OrthoDB" id="7007417at2"/>
<protein>
    <submittedName>
        <fullName evidence="3">Exotoxin</fullName>
    </submittedName>
</protein>
<evidence type="ECO:0000313" key="3">
    <source>
        <dbReference type="EMBL" id="PAA09012.1"/>
    </source>
</evidence>
<dbReference type="Gene3D" id="2.60.40.1090">
    <property type="entry name" value="Fimbrial-type adhesion domain"/>
    <property type="match status" value="1"/>
</dbReference>
<comment type="caution">
    <text evidence="3">The sequence shown here is derived from an EMBL/GenBank/DDBJ whole genome shotgun (WGS) entry which is preliminary data.</text>
</comment>
<proteinExistence type="predicted"/>
<feature type="signal peptide" evidence="1">
    <location>
        <begin position="1"/>
        <end position="26"/>
    </location>
</feature>
<feature type="domain" description="Fimbrial-type adhesion" evidence="2">
    <location>
        <begin position="31"/>
        <end position="163"/>
    </location>
</feature>